<comment type="similarity">
    <text evidence="3 7">Belongs to the metallo-beta-lactamase superfamily. Glyoxalase II family.</text>
</comment>
<organism evidence="9 10">
    <name type="scientific">Nitrosospira lacus</name>
    <dbReference type="NCBI Taxonomy" id="1288494"/>
    <lineage>
        <taxon>Bacteria</taxon>
        <taxon>Pseudomonadati</taxon>
        <taxon>Pseudomonadota</taxon>
        <taxon>Betaproteobacteria</taxon>
        <taxon>Nitrosomonadales</taxon>
        <taxon>Nitrosomonadaceae</taxon>
        <taxon>Nitrosospira</taxon>
    </lineage>
</organism>
<dbReference type="Pfam" id="PF00753">
    <property type="entry name" value="Lactamase_B"/>
    <property type="match status" value="1"/>
</dbReference>
<evidence type="ECO:0000313" key="10">
    <source>
        <dbReference type="Proteomes" id="UP000012179"/>
    </source>
</evidence>
<evidence type="ECO:0000256" key="4">
    <source>
        <dbReference type="ARBA" id="ARBA00022723"/>
    </source>
</evidence>
<dbReference type="InterPro" id="IPR036866">
    <property type="entry name" value="RibonucZ/Hydroxyglut_hydro"/>
</dbReference>
<dbReference type="KEGG" id="nlc:EBAPG3_011015"/>
<dbReference type="Proteomes" id="UP000012179">
    <property type="component" value="Chromosome"/>
</dbReference>
<dbReference type="InterPro" id="IPR017782">
    <property type="entry name" value="Hydroxyacylglutathione_Hdrlase"/>
</dbReference>
<dbReference type="Gene3D" id="3.60.15.10">
    <property type="entry name" value="Ribonuclease Z/Hydroxyacylglutathione hydrolase-like"/>
    <property type="match status" value="1"/>
</dbReference>
<feature type="binding site" evidence="7">
    <location>
        <position position="150"/>
    </location>
    <ligand>
        <name>Zn(2+)</name>
        <dbReference type="ChEBI" id="CHEBI:29105"/>
        <label>1</label>
    </ligand>
</feature>
<evidence type="ECO:0000313" key="9">
    <source>
        <dbReference type="EMBL" id="ARO88267.1"/>
    </source>
</evidence>
<dbReference type="SUPFAM" id="SSF56281">
    <property type="entry name" value="Metallo-hydrolase/oxidoreductase"/>
    <property type="match status" value="1"/>
</dbReference>
<sequence>MNTYYSVMCQFIDPHCHPSDRTKIQTDISTMTMPHIVAIHAFIDNYIWVIRDHCHAAVVDPGDAAPVLDYLNQEKLKLVAILNTHHHNDHVGGNAALLREFTVPVYGPANESIPTVTHPLRECNNKESGEGDAYIPEFSLTLRVLDIPGHTTGHIAYYGANLLFCGDTLFACGCGRLFEGTAAQMVNSLQKLADLPKETGVYCGHEYTLNNIRFARTVEPGNQALIEREMVVEALRKQNIPTLPSSIAIERATNPFLRCDQPEIIRNASIYAGKPLSDPVSVFAMLRDWKNHF</sequence>
<dbReference type="CDD" id="cd07723">
    <property type="entry name" value="hydroxyacylglutathione_hydrolase_MBL-fold"/>
    <property type="match status" value="1"/>
</dbReference>
<dbReference type="Pfam" id="PF16123">
    <property type="entry name" value="HAGH_C"/>
    <property type="match status" value="1"/>
</dbReference>
<feature type="binding site" evidence="7">
    <location>
        <position position="90"/>
    </location>
    <ligand>
        <name>Zn(2+)</name>
        <dbReference type="ChEBI" id="CHEBI:29105"/>
        <label>2</label>
    </ligand>
</feature>
<dbReference type="InterPro" id="IPR001279">
    <property type="entry name" value="Metallo-B-lactamas"/>
</dbReference>
<feature type="binding site" evidence="7">
    <location>
        <position position="85"/>
    </location>
    <ligand>
        <name>Zn(2+)</name>
        <dbReference type="ChEBI" id="CHEBI:29105"/>
        <label>1</label>
    </ligand>
</feature>
<dbReference type="PANTHER" id="PTHR43705">
    <property type="entry name" value="HYDROXYACYLGLUTATHIONE HYDROLASE"/>
    <property type="match status" value="1"/>
</dbReference>
<evidence type="ECO:0000256" key="2">
    <source>
        <dbReference type="ARBA" id="ARBA00004963"/>
    </source>
</evidence>
<dbReference type="InterPro" id="IPR032282">
    <property type="entry name" value="HAGH_C"/>
</dbReference>
<dbReference type="UniPathway" id="UPA00619">
    <property type="reaction ID" value="UER00676"/>
</dbReference>
<feature type="binding site" evidence="7">
    <location>
        <position position="205"/>
    </location>
    <ligand>
        <name>Zn(2+)</name>
        <dbReference type="ChEBI" id="CHEBI:29105"/>
        <label>2</label>
    </ligand>
</feature>
<dbReference type="GO" id="GO:0019243">
    <property type="term" value="P:methylglyoxal catabolic process to D-lactate via S-lactoyl-glutathione"/>
    <property type="evidence" value="ECO:0007669"/>
    <property type="project" value="UniProtKB-UniRule"/>
</dbReference>
<dbReference type="GO" id="GO:0004416">
    <property type="term" value="F:hydroxyacylglutathione hydrolase activity"/>
    <property type="evidence" value="ECO:0007669"/>
    <property type="project" value="UniProtKB-UniRule"/>
</dbReference>
<comment type="function">
    <text evidence="7">Thiolesterase that catalyzes the hydrolysis of S-D-lactoyl-glutathione to form glutathione and D-lactic acid.</text>
</comment>
<keyword evidence="10" id="KW-1185">Reference proteome</keyword>
<dbReference type="SMART" id="SM00849">
    <property type="entry name" value="Lactamase_B"/>
    <property type="match status" value="1"/>
</dbReference>
<dbReference type="EMBL" id="CP021106">
    <property type="protein sequence ID" value="ARO88267.1"/>
    <property type="molecule type" value="Genomic_DNA"/>
</dbReference>
<comment type="pathway">
    <text evidence="2 7">Secondary metabolite metabolism; methylglyoxal degradation; (R)-lactate from methylglyoxal: step 2/2.</text>
</comment>
<feature type="binding site" evidence="7">
    <location>
        <position position="87"/>
    </location>
    <ligand>
        <name>Zn(2+)</name>
        <dbReference type="ChEBI" id="CHEBI:29105"/>
        <label>1</label>
    </ligand>
</feature>
<dbReference type="eggNOG" id="COG0491">
    <property type="taxonomic scope" value="Bacteria"/>
</dbReference>
<dbReference type="GO" id="GO:0046872">
    <property type="term" value="F:metal ion binding"/>
    <property type="evidence" value="ECO:0007669"/>
    <property type="project" value="UniProtKB-KW"/>
</dbReference>
<keyword evidence="6 7" id="KW-0862">Zinc</keyword>
<gene>
    <name evidence="7" type="primary">gloB</name>
    <name evidence="9" type="ORF">EBAPG3_011015</name>
</gene>
<dbReference type="AlphaFoldDB" id="A0A1W6SR40"/>
<evidence type="ECO:0000256" key="1">
    <source>
        <dbReference type="ARBA" id="ARBA00001623"/>
    </source>
</evidence>
<proteinExistence type="inferred from homology"/>
<feature type="binding site" evidence="7">
    <location>
        <position position="167"/>
    </location>
    <ligand>
        <name>Zn(2+)</name>
        <dbReference type="ChEBI" id="CHEBI:29105"/>
        <label>2</label>
    </ligand>
</feature>
<evidence type="ECO:0000259" key="8">
    <source>
        <dbReference type="SMART" id="SM00849"/>
    </source>
</evidence>
<dbReference type="InterPro" id="IPR050110">
    <property type="entry name" value="Glyoxalase_II_hydrolase"/>
</dbReference>
<dbReference type="HAMAP" id="MF_01374">
    <property type="entry name" value="Glyoxalase_2"/>
    <property type="match status" value="1"/>
</dbReference>
<comment type="subunit">
    <text evidence="7">Monomer.</text>
</comment>
<dbReference type="NCBIfam" id="TIGR03413">
    <property type="entry name" value="GSH_gloB"/>
    <property type="match status" value="1"/>
</dbReference>
<name>A0A1W6SR40_9PROT</name>
<dbReference type="PANTHER" id="PTHR43705:SF1">
    <property type="entry name" value="HYDROXYACYLGLUTATHIONE HYDROLASE GLOB"/>
    <property type="match status" value="1"/>
</dbReference>
<keyword evidence="4 7" id="KW-0479">Metal-binding</keyword>
<dbReference type="EC" id="3.1.2.6" evidence="7"/>
<feature type="binding site" evidence="7">
    <location>
        <position position="167"/>
    </location>
    <ligand>
        <name>Zn(2+)</name>
        <dbReference type="ChEBI" id="CHEBI:29105"/>
        <label>1</label>
    </ligand>
</feature>
<comment type="cofactor">
    <cofactor evidence="7">
        <name>Zn(2+)</name>
        <dbReference type="ChEBI" id="CHEBI:29105"/>
    </cofactor>
    <text evidence="7">Binds 2 Zn(2+) ions per subunit.</text>
</comment>
<protein>
    <recommendedName>
        <fullName evidence="7">Hydroxyacylglutathione hydrolase</fullName>
        <ecNumber evidence="7">3.1.2.6</ecNumber>
    </recommendedName>
    <alternativeName>
        <fullName evidence="7">Glyoxalase II</fullName>
        <shortName evidence="7">Glx II</shortName>
    </alternativeName>
</protein>
<evidence type="ECO:0000256" key="7">
    <source>
        <dbReference type="HAMAP-Rule" id="MF_01374"/>
    </source>
</evidence>
<dbReference type="InterPro" id="IPR035680">
    <property type="entry name" value="Clx_II_MBL"/>
</dbReference>
<comment type="catalytic activity">
    <reaction evidence="1 7">
        <text>an S-(2-hydroxyacyl)glutathione + H2O = a 2-hydroxy carboxylate + glutathione + H(+)</text>
        <dbReference type="Rhea" id="RHEA:21864"/>
        <dbReference type="ChEBI" id="CHEBI:15377"/>
        <dbReference type="ChEBI" id="CHEBI:15378"/>
        <dbReference type="ChEBI" id="CHEBI:57925"/>
        <dbReference type="ChEBI" id="CHEBI:58896"/>
        <dbReference type="ChEBI" id="CHEBI:71261"/>
        <dbReference type="EC" id="3.1.2.6"/>
    </reaction>
</comment>
<feature type="binding site" evidence="7">
    <location>
        <position position="89"/>
    </location>
    <ligand>
        <name>Zn(2+)</name>
        <dbReference type="ChEBI" id="CHEBI:29105"/>
        <label>2</label>
    </ligand>
</feature>
<evidence type="ECO:0000256" key="5">
    <source>
        <dbReference type="ARBA" id="ARBA00022801"/>
    </source>
</evidence>
<accession>A0A1W6SR40</accession>
<evidence type="ECO:0000256" key="6">
    <source>
        <dbReference type="ARBA" id="ARBA00022833"/>
    </source>
</evidence>
<feature type="domain" description="Metallo-beta-lactamase" evidence="8">
    <location>
        <begin position="44"/>
        <end position="205"/>
    </location>
</feature>
<evidence type="ECO:0000256" key="3">
    <source>
        <dbReference type="ARBA" id="ARBA00006759"/>
    </source>
</evidence>
<keyword evidence="5 7" id="KW-0378">Hydrolase</keyword>
<reference evidence="9 10" key="1">
    <citation type="journal article" date="2015" name="Int. J. Syst. Evol. Microbiol.">
        <title>Nitrosospira lacus sp. nov., a psychrotolerant, ammonia-oxidizing bacterium from sandy lake sediment.</title>
        <authorList>
            <person name="Urakawa H."/>
            <person name="Garcia J.C."/>
            <person name="Nielsen J.L."/>
            <person name="Le V.Q."/>
            <person name="Kozlowski J.A."/>
            <person name="Stein L.Y."/>
            <person name="Lim C.K."/>
            <person name="Pommerening-Roser A."/>
            <person name="Martens-Habbena W."/>
            <person name="Stahl D.A."/>
            <person name="Klotz M.G."/>
        </authorList>
    </citation>
    <scope>NUCLEOTIDE SEQUENCE [LARGE SCALE GENOMIC DNA]</scope>
    <source>
        <strain evidence="9 10">APG3</strain>
    </source>
</reference>
<dbReference type="PIRSF" id="PIRSF005457">
    <property type="entry name" value="Glx"/>
    <property type="match status" value="1"/>
</dbReference>